<evidence type="ECO:0000313" key="3">
    <source>
        <dbReference type="Proteomes" id="UP000514704"/>
    </source>
</evidence>
<dbReference type="EMBL" id="CP059674">
    <property type="protein sequence ID" value="QMT98799.1"/>
    <property type="molecule type" value="Genomic_DNA"/>
</dbReference>
<feature type="compositionally biased region" description="Low complexity" evidence="1">
    <location>
        <begin position="1"/>
        <end position="13"/>
    </location>
</feature>
<dbReference type="Proteomes" id="UP000514704">
    <property type="component" value="Chromosome"/>
</dbReference>
<organism evidence="2 3">
    <name type="scientific">Mycoplasma tullyi</name>
    <dbReference type="NCBI Taxonomy" id="1612150"/>
    <lineage>
        <taxon>Bacteria</taxon>
        <taxon>Bacillati</taxon>
        <taxon>Mycoplasmatota</taxon>
        <taxon>Mollicutes</taxon>
        <taxon>Mycoplasmataceae</taxon>
        <taxon>Mycoplasma</taxon>
    </lineage>
</organism>
<keyword evidence="3" id="KW-1185">Reference proteome</keyword>
<accession>A0A7D7YIR5</accession>
<sequence>MPRKASSTTSSKKTTTRKRSVKTTSEELSGVVPLASEAKVTTSITAKKTRTRKVKTDPDLNSSTLNQILGGMDDELGFGLSGFAATGGNVEELKSAAAEVKSSRSKKTKSPKLSTSLWKLGIASSVAGDSISSAIEDFYNIYKQNTAKSPTGYADAVDNSIFGQYQNKDGGYKYLNNWTNIYKNYNEPDTKIPTLEIHNKYLKLFDN</sequence>
<name>A0A7D7YIR5_9MOLU</name>
<protein>
    <submittedName>
        <fullName evidence="2">Uncharacterized protein</fullName>
    </submittedName>
</protein>
<evidence type="ECO:0000313" key="2">
    <source>
        <dbReference type="EMBL" id="QMT98799.1"/>
    </source>
</evidence>
<proteinExistence type="predicted"/>
<reference evidence="2 3" key="1">
    <citation type="journal article" date="2017" name="Int. J. Syst. Evol. Microbiol.">
        <title>Mycoplasma tullyi sp. nov., isolated from penguins of the genus Spheniscus.</title>
        <authorList>
            <person name="Yavari C.A."/>
            <person name="Ramirez A.S."/>
            <person name="Nicholas R.A.J."/>
            <person name="Radford A.D."/>
            <person name="Darby A.C."/>
            <person name="Bradbury J.M."/>
        </authorList>
    </citation>
    <scope>NUCLEOTIDE SEQUENCE [LARGE SCALE GENOMIC DNA]</scope>
    <source>
        <strain evidence="2 3">56A97T</strain>
    </source>
</reference>
<dbReference type="KEGG" id="mtuy:H3143_01565"/>
<feature type="region of interest" description="Disordered" evidence="1">
    <location>
        <begin position="1"/>
        <end position="32"/>
    </location>
</feature>
<evidence type="ECO:0000256" key="1">
    <source>
        <dbReference type="SAM" id="MobiDB-lite"/>
    </source>
</evidence>
<dbReference type="RefSeq" id="WP_182079072.1">
    <property type="nucleotide sequence ID" value="NZ_CP059674.1"/>
</dbReference>
<dbReference type="AlphaFoldDB" id="A0A7D7YIR5"/>
<gene>
    <name evidence="2" type="ORF">H3143_01565</name>
</gene>